<evidence type="ECO:0000259" key="8">
    <source>
        <dbReference type="PROSITE" id="PS50850"/>
    </source>
</evidence>
<dbReference type="InterPro" id="IPR036259">
    <property type="entry name" value="MFS_trans_sf"/>
</dbReference>
<feature type="transmembrane region" description="Helical" evidence="7">
    <location>
        <begin position="12"/>
        <end position="35"/>
    </location>
</feature>
<keyword evidence="10" id="KW-1185">Reference proteome</keyword>
<keyword evidence="5 7" id="KW-1133">Transmembrane helix</keyword>
<feature type="transmembrane region" description="Helical" evidence="7">
    <location>
        <begin position="75"/>
        <end position="93"/>
    </location>
</feature>
<comment type="subcellular location">
    <subcellularLocation>
        <location evidence="1">Cell membrane</location>
        <topology evidence="1">Multi-pass membrane protein</topology>
    </subcellularLocation>
</comment>
<feature type="domain" description="Major facilitator superfamily (MFS) profile" evidence="8">
    <location>
        <begin position="8"/>
        <end position="391"/>
    </location>
</feature>
<feature type="transmembrane region" description="Helical" evidence="7">
    <location>
        <begin position="41"/>
        <end position="63"/>
    </location>
</feature>
<gene>
    <name evidence="9" type="ORF">M9R61_19835</name>
</gene>
<evidence type="ECO:0000256" key="1">
    <source>
        <dbReference type="ARBA" id="ARBA00004651"/>
    </source>
</evidence>
<evidence type="ECO:0000256" key="6">
    <source>
        <dbReference type="ARBA" id="ARBA00023136"/>
    </source>
</evidence>
<dbReference type="SUPFAM" id="SSF103473">
    <property type="entry name" value="MFS general substrate transporter"/>
    <property type="match status" value="1"/>
</dbReference>
<protein>
    <submittedName>
        <fullName evidence="9">MFS transporter</fullName>
    </submittedName>
</protein>
<evidence type="ECO:0000256" key="4">
    <source>
        <dbReference type="ARBA" id="ARBA00022692"/>
    </source>
</evidence>
<dbReference type="InterPro" id="IPR020846">
    <property type="entry name" value="MFS_dom"/>
</dbReference>
<dbReference type="RefSeq" id="WP_269923496.1">
    <property type="nucleotide sequence ID" value="NZ_JAMKBI010000030.1"/>
</dbReference>
<evidence type="ECO:0000256" key="5">
    <source>
        <dbReference type="ARBA" id="ARBA00022989"/>
    </source>
</evidence>
<evidence type="ECO:0000256" key="3">
    <source>
        <dbReference type="ARBA" id="ARBA00022475"/>
    </source>
</evidence>
<evidence type="ECO:0000256" key="7">
    <source>
        <dbReference type="SAM" id="Phobius"/>
    </source>
</evidence>
<dbReference type="PANTHER" id="PTHR23517:SF3">
    <property type="entry name" value="INTEGRAL MEMBRANE TRANSPORT PROTEIN"/>
    <property type="match status" value="1"/>
</dbReference>
<feature type="transmembrane region" description="Helical" evidence="7">
    <location>
        <begin position="366"/>
        <end position="386"/>
    </location>
</feature>
<feature type="transmembrane region" description="Helical" evidence="7">
    <location>
        <begin position="249"/>
        <end position="268"/>
    </location>
</feature>
<evidence type="ECO:0000256" key="2">
    <source>
        <dbReference type="ARBA" id="ARBA00022448"/>
    </source>
</evidence>
<dbReference type="GO" id="GO:0022857">
    <property type="term" value="F:transmembrane transporter activity"/>
    <property type="evidence" value="ECO:0007669"/>
    <property type="project" value="InterPro"/>
</dbReference>
<name>A0A9X3RCM6_9BACI</name>
<feature type="transmembrane region" description="Helical" evidence="7">
    <location>
        <begin position="301"/>
        <end position="326"/>
    </location>
</feature>
<feature type="transmembrane region" description="Helical" evidence="7">
    <location>
        <begin position="212"/>
        <end position="229"/>
    </location>
</feature>
<dbReference type="InterPro" id="IPR011701">
    <property type="entry name" value="MFS"/>
</dbReference>
<comment type="caution">
    <text evidence="9">The sequence shown here is derived from an EMBL/GenBank/DDBJ whole genome shotgun (WGS) entry which is preliminary data.</text>
</comment>
<dbReference type="Pfam" id="PF07690">
    <property type="entry name" value="MFS_1"/>
    <property type="match status" value="1"/>
</dbReference>
<accession>A0A9X3RCM6</accession>
<feature type="transmembrane region" description="Helical" evidence="7">
    <location>
        <begin position="275"/>
        <end position="295"/>
    </location>
</feature>
<evidence type="ECO:0000313" key="9">
    <source>
        <dbReference type="EMBL" id="MCZ8535548.1"/>
    </source>
</evidence>
<organism evidence="9 10">
    <name type="scientific">Psychrobacillus psychrodurans</name>
    <dbReference type="NCBI Taxonomy" id="126157"/>
    <lineage>
        <taxon>Bacteria</taxon>
        <taxon>Bacillati</taxon>
        <taxon>Bacillota</taxon>
        <taxon>Bacilli</taxon>
        <taxon>Bacillales</taxon>
        <taxon>Bacillaceae</taxon>
        <taxon>Psychrobacillus</taxon>
    </lineage>
</organism>
<proteinExistence type="predicted"/>
<sequence length="394" mass="44420">MRSKFNAVTSTILVSIFIARFGTFLVLPYLTLFLLEDFHYSGVQIGTIISTLALSNLVMSFFVGPYIDKYPKNKVIMVGLLGYLVCYFYFPFIDYYAGFLGFAVVLGASQAVVEPTYRVLLSLYTEPENRRLIFNIRYFLINISAAVAPLISVYFQKYGMENLFFIVGFIFLLNILTFVFIFNKYPLKQEPISITKPSIFHSFHVFKRDTSFSIFVLALIFISFGYSQFDSTFSQHIGKSFDHELAIQYFAWLITTNAITVLVIQYFVYKLGELISTTTSLMIGSGLLSIGLFFFGQSDLILWLMVAMVIFTAGEVLVFTMVDIHLDGMCEDHEKGTYFALSGVKSVGRIAGPSLGGFLLDTMSGGAMVFIIISLITLLAIPSFYYSSKIRGQF</sequence>
<feature type="transmembrane region" description="Helical" evidence="7">
    <location>
        <begin position="132"/>
        <end position="151"/>
    </location>
</feature>
<keyword evidence="2" id="KW-0813">Transport</keyword>
<evidence type="ECO:0000313" key="10">
    <source>
        <dbReference type="Proteomes" id="UP001152172"/>
    </source>
</evidence>
<keyword evidence="4 7" id="KW-0812">Transmembrane</keyword>
<reference evidence="9" key="1">
    <citation type="submission" date="2022-05" db="EMBL/GenBank/DDBJ databases">
        <authorList>
            <person name="Colautti A."/>
            <person name="Iacumin L."/>
        </authorList>
    </citation>
    <scope>NUCLEOTIDE SEQUENCE</scope>
    <source>
        <strain evidence="9">DSM 30747</strain>
    </source>
</reference>
<dbReference type="AlphaFoldDB" id="A0A9X3RCM6"/>
<feature type="transmembrane region" description="Helical" evidence="7">
    <location>
        <begin position="163"/>
        <end position="182"/>
    </location>
</feature>
<dbReference type="EMBL" id="JAMKBI010000030">
    <property type="protein sequence ID" value="MCZ8535548.1"/>
    <property type="molecule type" value="Genomic_DNA"/>
</dbReference>
<dbReference type="Gene3D" id="1.20.1250.20">
    <property type="entry name" value="MFS general substrate transporter like domains"/>
    <property type="match status" value="1"/>
</dbReference>
<keyword evidence="3" id="KW-1003">Cell membrane</keyword>
<dbReference type="PANTHER" id="PTHR23517">
    <property type="entry name" value="RESISTANCE PROTEIN MDTM, PUTATIVE-RELATED-RELATED"/>
    <property type="match status" value="1"/>
</dbReference>
<dbReference type="Proteomes" id="UP001152172">
    <property type="component" value="Unassembled WGS sequence"/>
</dbReference>
<dbReference type="PROSITE" id="PS50850">
    <property type="entry name" value="MFS"/>
    <property type="match status" value="1"/>
</dbReference>
<keyword evidence="6 7" id="KW-0472">Membrane</keyword>
<dbReference type="InterPro" id="IPR050171">
    <property type="entry name" value="MFS_Transporters"/>
</dbReference>
<dbReference type="GO" id="GO:0005886">
    <property type="term" value="C:plasma membrane"/>
    <property type="evidence" value="ECO:0007669"/>
    <property type="project" value="UniProtKB-SubCell"/>
</dbReference>